<evidence type="ECO:0000313" key="3">
    <source>
        <dbReference type="EMBL" id="KAK8778243.1"/>
    </source>
</evidence>
<dbReference type="InterPro" id="IPR042089">
    <property type="entry name" value="Peptidase_M13_dom_2"/>
</dbReference>
<accession>A0AAQ4EUS9</accession>
<gene>
    <name evidence="3" type="ORF">V5799_020414</name>
</gene>
<dbReference type="GO" id="GO:0005886">
    <property type="term" value="C:plasma membrane"/>
    <property type="evidence" value="ECO:0007669"/>
    <property type="project" value="TreeGrafter"/>
</dbReference>
<evidence type="ECO:0000259" key="2">
    <source>
        <dbReference type="Pfam" id="PF05649"/>
    </source>
</evidence>
<dbReference type="PROSITE" id="PS51885">
    <property type="entry name" value="NEPRILYSIN"/>
    <property type="match status" value="1"/>
</dbReference>
<dbReference type="Proteomes" id="UP001321473">
    <property type="component" value="Unassembled WGS sequence"/>
</dbReference>
<proteinExistence type="inferred from homology"/>
<dbReference type="PANTHER" id="PTHR11733">
    <property type="entry name" value="ZINC METALLOPROTEASE FAMILY M13 NEPRILYSIN-RELATED"/>
    <property type="match status" value="1"/>
</dbReference>
<dbReference type="Gene3D" id="3.40.390.10">
    <property type="entry name" value="Collagenase (Catalytic Domain)"/>
    <property type="match status" value="2"/>
</dbReference>
<dbReference type="EMBL" id="JARKHS020010970">
    <property type="protein sequence ID" value="KAK8778243.1"/>
    <property type="molecule type" value="Genomic_DNA"/>
</dbReference>
<dbReference type="SUPFAM" id="SSF55486">
    <property type="entry name" value="Metalloproteases ('zincins'), catalytic domain"/>
    <property type="match status" value="1"/>
</dbReference>
<dbReference type="InterPro" id="IPR024079">
    <property type="entry name" value="MetalloPept_cat_dom_sf"/>
</dbReference>
<dbReference type="Pfam" id="PF05649">
    <property type="entry name" value="Peptidase_M13_N"/>
    <property type="match status" value="1"/>
</dbReference>
<organism evidence="3 4">
    <name type="scientific">Amblyomma americanum</name>
    <name type="common">Lone star tick</name>
    <dbReference type="NCBI Taxonomy" id="6943"/>
    <lineage>
        <taxon>Eukaryota</taxon>
        <taxon>Metazoa</taxon>
        <taxon>Ecdysozoa</taxon>
        <taxon>Arthropoda</taxon>
        <taxon>Chelicerata</taxon>
        <taxon>Arachnida</taxon>
        <taxon>Acari</taxon>
        <taxon>Parasitiformes</taxon>
        <taxon>Ixodida</taxon>
        <taxon>Ixodoidea</taxon>
        <taxon>Ixodidae</taxon>
        <taxon>Amblyomminae</taxon>
        <taxon>Amblyomma</taxon>
    </lineage>
</organism>
<dbReference type="PANTHER" id="PTHR11733:SF241">
    <property type="entry name" value="GH26575P-RELATED"/>
    <property type="match status" value="1"/>
</dbReference>
<dbReference type="Gene3D" id="1.10.1380.10">
    <property type="entry name" value="Neutral endopeptidase , domain2"/>
    <property type="match status" value="1"/>
</dbReference>
<name>A0AAQ4EUS9_AMBAM</name>
<dbReference type="GO" id="GO:0016485">
    <property type="term" value="P:protein processing"/>
    <property type="evidence" value="ECO:0007669"/>
    <property type="project" value="TreeGrafter"/>
</dbReference>
<dbReference type="InterPro" id="IPR008753">
    <property type="entry name" value="Peptidase_M13_N"/>
</dbReference>
<reference evidence="3 4" key="1">
    <citation type="journal article" date="2023" name="Arcadia Sci">
        <title>De novo assembly of a long-read Amblyomma americanum tick genome.</title>
        <authorList>
            <person name="Chou S."/>
            <person name="Poskanzer K.E."/>
            <person name="Rollins M."/>
            <person name="Thuy-Boun P.S."/>
        </authorList>
    </citation>
    <scope>NUCLEOTIDE SEQUENCE [LARGE SCALE GENOMIC DNA]</scope>
    <source>
        <strain evidence="3">F_SG_1</strain>
        <tissue evidence="3">Salivary glands</tissue>
    </source>
</reference>
<dbReference type="AlphaFoldDB" id="A0AAQ4EUS9"/>
<feature type="domain" description="Peptidase M13 N-terminal" evidence="2">
    <location>
        <begin position="16"/>
        <end position="353"/>
    </location>
</feature>
<comment type="similarity">
    <text evidence="1">Belongs to the peptidase M13 family.</text>
</comment>
<evidence type="ECO:0000313" key="4">
    <source>
        <dbReference type="Proteomes" id="UP001321473"/>
    </source>
</evidence>
<dbReference type="GO" id="GO:0004222">
    <property type="term" value="F:metalloendopeptidase activity"/>
    <property type="evidence" value="ECO:0007669"/>
    <property type="project" value="InterPro"/>
</dbReference>
<protein>
    <recommendedName>
        <fullName evidence="2">Peptidase M13 N-terminal domain-containing protein</fullName>
    </recommendedName>
</protein>
<keyword evidence="4" id="KW-1185">Reference proteome</keyword>
<dbReference type="InterPro" id="IPR000718">
    <property type="entry name" value="Peptidase_M13"/>
</dbReference>
<sequence length="629" mass="71696">MYSDAMDFSRHVHADPCYSFYEYVCGGWTERRFDSVLDTLLVKFRRTVTELALRTQAPSQFQNPSQRAAKAYMSCINVLHKQQKEVGELKAILFNAELRWPQQPPTGNVASPFLYLCKDWSLLFLVGIFVERGGNYVLSPTGQFTKVLEIWETALYNSKHNRLFEILYNDHVSDESTAVTYAQMSSIENQTISLLRHVPARDEDEEVLTTDNLWELTPHLERSALFWYDALKNRMGLLPSSSVTVTIRQASFVRAFLDLPRVYGESNFMLYMGWVVAQLFSIYTDSDLMTEFYYGTRDATETMHRRLCFAMVQRTMGFAFNAEYVNGVVSAGVRTDVATMVGHVYAAFSEMLTRPGTVFPEEVQLPAYDNGTGAVFEFVDRSSNVYLTRVFSSYTDMSPLLAKTWEAVNKGFSVVLPTDVSPWPLEVVIDKRTNRKTPVLTRQQHYPNNDFSIMPYAFAFPVYDLGAPLSIRYGALGSEVASAMAELLFTNKSSWNESASDGILDEVTCFFRKTHDSWQSISDVEWQILYRLASVGALWEAYSVASTDENDYLAGQARMHADQLFFFFWCYLQCGEPAGQHSCDGPLRHLRAFQRTFDCGKNSHMVIDWRCTFFGDRTTTTTTTTPAPL</sequence>
<comment type="caution">
    <text evidence="3">The sequence shown here is derived from an EMBL/GenBank/DDBJ whole genome shotgun (WGS) entry which is preliminary data.</text>
</comment>
<evidence type="ECO:0000256" key="1">
    <source>
        <dbReference type="ARBA" id="ARBA00007357"/>
    </source>
</evidence>